<dbReference type="InterPro" id="IPR015947">
    <property type="entry name" value="PUA-like_sf"/>
</dbReference>
<proteinExistence type="predicted"/>
<comment type="caution">
    <text evidence="2">The sequence shown here is derived from an EMBL/GenBank/DDBJ whole genome shotgun (WGS) entry which is preliminary data.</text>
</comment>
<dbReference type="SMART" id="SM00464">
    <property type="entry name" value="LON"/>
    <property type="match status" value="1"/>
</dbReference>
<dbReference type="Gene3D" id="2.30.130.40">
    <property type="entry name" value="LON domain-like"/>
    <property type="match status" value="1"/>
</dbReference>
<dbReference type="EMBL" id="RAQO01000004">
    <property type="protein sequence ID" value="RKF20161.1"/>
    <property type="molecule type" value="Genomic_DNA"/>
</dbReference>
<accession>A0A420EHE6</accession>
<dbReference type="RefSeq" id="WP_120354165.1">
    <property type="nucleotide sequence ID" value="NZ_RAQO01000004.1"/>
</dbReference>
<feature type="domain" description="Lon N-terminal" evidence="1">
    <location>
        <begin position="1"/>
        <end position="180"/>
    </location>
</feature>
<reference evidence="2 3" key="1">
    <citation type="submission" date="2018-09" db="EMBL/GenBank/DDBJ databases">
        <authorList>
            <person name="Wang Z."/>
        </authorList>
    </citation>
    <scope>NUCLEOTIDE SEQUENCE [LARGE SCALE GENOMIC DNA]</scope>
    <source>
        <strain evidence="2 3">ALS 81</strain>
    </source>
</reference>
<evidence type="ECO:0000259" key="1">
    <source>
        <dbReference type="SMART" id="SM00464"/>
    </source>
</evidence>
<evidence type="ECO:0000313" key="3">
    <source>
        <dbReference type="Proteomes" id="UP000286482"/>
    </source>
</evidence>
<dbReference type="OrthoDB" id="8558970at2"/>
<dbReference type="Proteomes" id="UP000286482">
    <property type="component" value="Unassembled WGS sequence"/>
</dbReference>
<dbReference type="InterPro" id="IPR046336">
    <property type="entry name" value="Lon_prtase_N_sf"/>
</dbReference>
<keyword evidence="3" id="KW-1185">Reference proteome</keyword>
<name>A0A420EHE6_9ALTE</name>
<dbReference type="InterPro" id="IPR003111">
    <property type="entry name" value="Lon_prtase_N"/>
</dbReference>
<evidence type="ECO:0000313" key="2">
    <source>
        <dbReference type="EMBL" id="RKF20161.1"/>
    </source>
</evidence>
<sequence>MLPLFPLGILILPNGRTRLRIFEPRYKRLVAVASQRGGFVMCLPLVNGQLPLVGTQVNIEDFNQLEDGLLEITIIGQQRVLLSEATQEDDGLWFAKIDALENLPSIEVQDEYQLLAVSLLEILTELNLYSEVELLNVSDQTWLAQRWAELIPFTRDIQLQILQQQQAASLNKLVLDLVFTHIGKARTNYDA</sequence>
<protein>
    <submittedName>
        <fullName evidence="2">Peptidase S16</fullName>
    </submittedName>
</protein>
<dbReference type="SUPFAM" id="SSF88697">
    <property type="entry name" value="PUA domain-like"/>
    <property type="match status" value="1"/>
</dbReference>
<gene>
    <name evidence="2" type="ORF">DBZ36_06865</name>
</gene>
<dbReference type="Pfam" id="PF02190">
    <property type="entry name" value="LON_substr_bdg"/>
    <property type="match status" value="1"/>
</dbReference>
<organism evidence="2 3">
    <name type="scientific">Alginatibacterium sediminis</name>
    <dbReference type="NCBI Taxonomy" id="2164068"/>
    <lineage>
        <taxon>Bacteria</taxon>
        <taxon>Pseudomonadati</taxon>
        <taxon>Pseudomonadota</taxon>
        <taxon>Gammaproteobacteria</taxon>
        <taxon>Alteromonadales</taxon>
        <taxon>Alteromonadaceae</taxon>
        <taxon>Alginatibacterium</taxon>
    </lineage>
</organism>
<dbReference type="AlphaFoldDB" id="A0A420EHE6"/>